<feature type="domain" description="NB-ARC" evidence="5">
    <location>
        <begin position="187"/>
        <end position="239"/>
    </location>
</feature>
<dbReference type="GO" id="GO:0005524">
    <property type="term" value="F:ATP binding"/>
    <property type="evidence" value="ECO:0007669"/>
    <property type="project" value="UniProtKB-KW"/>
</dbReference>
<dbReference type="PANTHER" id="PTHR36766">
    <property type="entry name" value="PLANT BROAD-SPECTRUM MILDEW RESISTANCE PROTEIN RPW8"/>
    <property type="match status" value="1"/>
</dbReference>
<dbReference type="CDD" id="cd14798">
    <property type="entry name" value="RX-CC_like"/>
    <property type="match status" value="1"/>
</dbReference>
<proteinExistence type="predicted"/>
<dbReference type="GO" id="GO:0006952">
    <property type="term" value="P:defense response"/>
    <property type="evidence" value="ECO:0007669"/>
    <property type="project" value="UniProtKB-KW"/>
</dbReference>
<dbReference type="Pfam" id="PF18052">
    <property type="entry name" value="Rx_N"/>
    <property type="match status" value="1"/>
</dbReference>
<dbReference type="AlphaFoldDB" id="A0AAP0K6Q6"/>
<dbReference type="Proteomes" id="UP001417504">
    <property type="component" value="Unassembled WGS sequence"/>
</dbReference>
<dbReference type="GO" id="GO:0043531">
    <property type="term" value="F:ADP binding"/>
    <property type="evidence" value="ECO:0007669"/>
    <property type="project" value="InterPro"/>
</dbReference>
<keyword evidence="1" id="KW-0677">Repeat</keyword>
<dbReference type="InterPro" id="IPR027417">
    <property type="entry name" value="P-loop_NTPase"/>
</dbReference>
<dbReference type="InterPro" id="IPR041118">
    <property type="entry name" value="Rx_N"/>
</dbReference>
<evidence type="ECO:0000313" key="8">
    <source>
        <dbReference type="Proteomes" id="UP001417504"/>
    </source>
</evidence>
<keyword evidence="8" id="KW-1185">Reference proteome</keyword>
<dbReference type="InterPro" id="IPR002182">
    <property type="entry name" value="NB-ARC"/>
</dbReference>
<dbReference type="Pfam" id="PF00931">
    <property type="entry name" value="NB-ARC"/>
    <property type="match status" value="1"/>
</dbReference>
<evidence type="ECO:0000256" key="3">
    <source>
        <dbReference type="ARBA" id="ARBA00022821"/>
    </source>
</evidence>
<evidence type="ECO:0000256" key="2">
    <source>
        <dbReference type="ARBA" id="ARBA00022741"/>
    </source>
</evidence>
<keyword evidence="4" id="KW-0067">ATP-binding</keyword>
<evidence type="ECO:0000256" key="1">
    <source>
        <dbReference type="ARBA" id="ARBA00022737"/>
    </source>
</evidence>
<reference evidence="7 8" key="1">
    <citation type="submission" date="2024-01" db="EMBL/GenBank/DDBJ databases">
        <title>Genome assemblies of Stephania.</title>
        <authorList>
            <person name="Yang L."/>
        </authorList>
    </citation>
    <scope>NUCLEOTIDE SEQUENCE [LARGE SCALE GENOMIC DNA]</scope>
    <source>
        <strain evidence="7">QJT</strain>
        <tissue evidence="7">Leaf</tissue>
    </source>
</reference>
<evidence type="ECO:0000259" key="5">
    <source>
        <dbReference type="Pfam" id="PF00931"/>
    </source>
</evidence>
<dbReference type="InterPro" id="IPR038005">
    <property type="entry name" value="RX-like_CC"/>
</dbReference>
<dbReference type="EMBL" id="JBBNAE010000002">
    <property type="protein sequence ID" value="KAK9146144.1"/>
    <property type="molecule type" value="Genomic_DNA"/>
</dbReference>
<keyword evidence="3" id="KW-0611">Plant defense</keyword>
<accession>A0AAP0K6Q6</accession>
<organism evidence="7 8">
    <name type="scientific">Stephania japonica</name>
    <dbReference type="NCBI Taxonomy" id="461633"/>
    <lineage>
        <taxon>Eukaryota</taxon>
        <taxon>Viridiplantae</taxon>
        <taxon>Streptophyta</taxon>
        <taxon>Embryophyta</taxon>
        <taxon>Tracheophyta</taxon>
        <taxon>Spermatophyta</taxon>
        <taxon>Magnoliopsida</taxon>
        <taxon>Ranunculales</taxon>
        <taxon>Menispermaceae</taxon>
        <taxon>Menispermoideae</taxon>
        <taxon>Cissampelideae</taxon>
        <taxon>Stephania</taxon>
    </lineage>
</organism>
<evidence type="ECO:0000259" key="6">
    <source>
        <dbReference type="Pfam" id="PF18052"/>
    </source>
</evidence>
<name>A0AAP0K6Q6_9MAGN</name>
<keyword evidence="2" id="KW-0547">Nucleotide-binding</keyword>
<protein>
    <submittedName>
        <fullName evidence="7">Uncharacterized protein</fullName>
    </submittedName>
</protein>
<dbReference type="SUPFAM" id="SSF52540">
    <property type="entry name" value="P-loop containing nucleoside triphosphate hydrolases"/>
    <property type="match status" value="1"/>
</dbReference>
<sequence>MADAVLGPLFENLNSFIQREFELLWGVKAEVRKLSRTLLTIRDVLADAEVQEVKSKAVQNWLVKLKDAAYDAEDILEDWATDEPHLLLHHQAAKSDGASRNYHANRVWDSFQSLFTSTKRLKFHYNIAKKIKEIRERFDEIAKEKSDFHLKEGLVDVEGLVFTHHSISPNRETSSISKEPQIYGRNADKENIVKMLLENMNNEHVISVCPIIGIGGLGKTTLAQFIYNDDRVQKHFENLDLCVR</sequence>
<dbReference type="Gene3D" id="1.20.5.4130">
    <property type="match status" value="1"/>
</dbReference>
<dbReference type="PANTHER" id="PTHR36766:SF42">
    <property type="entry name" value="NB-ARC DOMAIN DISEASE RESISTANCE PROTEIN"/>
    <property type="match status" value="1"/>
</dbReference>
<dbReference type="Gene3D" id="3.40.50.300">
    <property type="entry name" value="P-loop containing nucleotide triphosphate hydrolases"/>
    <property type="match status" value="1"/>
</dbReference>
<evidence type="ECO:0000256" key="4">
    <source>
        <dbReference type="ARBA" id="ARBA00022840"/>
    </source>
</evidence>
<gene>
    <name evidence="7" type="ORF">Sjap_006047</name>
</gene>
<evidence type="ECO:0000313" key="7">
    <source>
        <dbReference type="EMBL" id="KAK9146144.1"/>
    </source>
</evidence>
<comment type="caution">
    <text evidence="7">The sequence shown here is derived from an EMBL/GenBank/DDBJ whole genome shotgun (WGS) entry which is preliminary data.</text>
</comment>
<feature type="domain" description="Disease resistance N-terminal" evidence="6">
    <location>
        <begin position="5"/>
        <end position="83"/>
    </location>
</feature>